<gene>
    <name evidence="2" type="ORF">CEURO_LOCUS1609</name>
</gene>
<feature type="compositionally biased region" description="Basic and acidic residues" evidence="1">
    <location>
        <begin position="93"/>
        <end position="137"/>
    </location>
</feature>
<reference evidence="2" key="1">
    <citation type="submission" date="2022-07" db="EMBL/GenBank/DDBJ databases">
        <authorList>
            <person name="Macas J."/>
            <person name="Novak P."/>
            <person name="Neumann P."/>
        </authorList>
    </citation>
    <scope>NUCLEOTIDE SEQUENCE</scope>
</reference>
<feature type="region of interest" description="Disordered" evidence="1">
    <location>
        <begin position="93"/>
        <end position="146"/>
    </location>
</feature>
<sequence>MPPKKEGEKKEERFSYKCKITLNCDCDGCRNEVFRTIKKHCGVAIPDIKSKRVLAGGNVEWDVEVTNSKTNQKQLEGYLKEVKQGIKCEANDIKSKENGDGKKSKPDGNGGGEKKSGNGDGEKKVVEKKDDAGKEKNGGGGGQKYNERFHNSAALAGSTQGPYVPILADLHNELMETHGFIKVLRNAVSEDDPFACSIL</sequence>
<accession>A0A9P0YJC6</accession>
<evidence type="ECO:0000313" key="2">
    <source>
        <dbReference type="EMBL" id="CAH9060670.1"/>
    </source>
</evidence>
<name>A0A9P0YJC6_CUSEU</name>
<evidence type="ECO:0000256" key="1">
    <source>
        <dbReference type="SAM" id="MobiDB-lite"/>
    </source>
</evidence>
<dbReference type="EMBL" id="CAMAPE010000004">
    <property type="protein sequence ID" value="CAH9060670.1"/>
    <property type="molecule type" value="Genomic_DNA"/>
</dbReference>
<evidence type="ECO:0008006" key="4">
    <source>
        <dbReference type="Google" id="ProtNLM"/>
    </source>
</evidence>
<dbReference type="OrthoDB" id="10480129at2759"/>
<dbReference type="AlphaFoldDB" id="A0A9P0YJC6"/>
<evidence type="ECO:0000313" key="3">
    <source>
        <dbReference type="Proteomes" id="UP001152484"/>
    </source>
</evidence>
<dbReference type="Proteomes" id="UP001152484">
    <property type="component" value="Unassembled WGS sequence"/>
</dbReference>
<comment type="caution">
    <text evidence="2">The sequence shown here is derived from an EMBL/GenBank/DDBJ whole genome shotgun (WGS) entry which is preliminary data.</text>
</comment>
<protein>
    <recommendedName>
        <fullName evidence="4">HMA domain-containing protein</fullName>
    </recommendedName>
</protein>
<proteinExistence type="predicted"/>
<organism evidence="2 3">
    <name type="scientific">Cuscuta europaea</name>
    <name type="common">European dodder</name>
    <dbReference type="NCBI Taxonomy" id="41803"/>
    <lineage>
        <taxon>Eukaryota</taxon>
        <taxon>Viridiplantae</taxon>
        <taxon>Streptophyta</taxon>
        <taxon>Embryophyta</taxon>
        <taxon>Tracheophyta</taxon>
        <taxon>Spermatophyta</taxon>
        <taxon>Magnoliopsida</taxon>
        <taxon>eudicotyledons</taxon>
        <taxon>Gunneridae</taxon>
        <taxon>Pentapetalae</taxon>
        <taxon>asterids</taxon>
        <taxon>lamiids</taxon>
        <taxon>Solanales</taxon>
        <taxon>Convolvulaceae</taxon>
        <taxon>Cuscuteae</taxon>
        <taxon>Cuscuta</taxon>
        <taxon>Cuscuta subgen. Cuscuta</taxon>
    </lineage>
</organism>
<keyword evidence="3" id="KW-1185">Reference proteome</keyword>